<name>A0ABZ0S1W6_9BACI</name>
<keyword evidence="3" id="KW-1185">Reference proteome</keyword>
<keyword evidence="1" id="KW-0472">Membrane</keyword>
<feature type="transmembrane region" description="Helical" evidence="1">
    <location>
        <begin position="6"/>
        <end position="27"/>
    </location>
</feature>
<dbReference type="Proteomes" id="UP001322664">
    <property type="component" value="Chromosome"/>
</dbReference>
<sequence length="259" mass="28777">MKKNIWIWGIVAIVCVGIIIGGYSIYVNKADEANDHKQSGHGGHSASTASEVTPKVSYANGEITIELKDKNGNIPSLEVSHEKLMHLIVVGADLKEYYHLHPEEVGNGVYLQKFDLTGGSYKAFVDIKPKDLSYSVEPIELHVGEGHQGHGENKLIIDTEFTKVINNQAVKLTISSFEVNKEVTLTFDVKDAKPEPYLGALGHVVILDENGEDFIHVHPASNDETIFNTQFTKPGVYKIWAEFKFGEQVNVYPFVIEIK</sequence>
<proteinExistence type="predicted"/>
<dbReference type="RefSeq" id="WP_319838102.1">
    <property type="nucleotide sequence ID" value="NZ_CP137624.1"/>
</dbReference>
<dbReference type="EMBL" id="CP137624">
    <property type="protein sequence ID" value="WPK13627.1"/>
    <property type="molecule type" value="Genomic_DNA"/>
</dbReference>
<protein>
    <recommendedName>
        <fullName evidence="4">Secreted protein</fullName>
    </recommendedName>
</protein>
<organism evidence="2 3">
    <name type="scientific">Lysinibacillus louembei</name>
    <dbReference type="NCBI Taxonomy" id="1470088"/>
    <lineage>
        <taxon>Bacteria</taxon>
        <taxon>Bacillati</taxon>
        <taxon>Bacillota</taxon>
        <taxon>Bacilli</taxon>
        <taxon>Bacillales</taxon>
        <taxon>Bacillaceae</taxon>
        <taxon>Lysinibacillus</taxon>
    </lineage>
</organism>
<reference evidence="2 3" key="1">
    <citation type="submission" date="2023-09" db="EMBL/GenBank/DDBJ databases">
        <authorList>
            <person name="Page C.A."/>
            <person name="Perez-Diaz I.M."/>
        </authorList>
    </citation>
    <scope>NUCLEOTIDE SEQUENCE [LARGE SCALE GENOMIC DNA]</scope>
    <source>
        <strain evidence="2 3">Ll15</strain>
    </source>
</reference>
<evidence type="ECO:0000256" key="1">
    <source>
        <dbReference type="SAM" id="Phobius"/>
    </source>
</evidence>
<keyword evidence="1" id="KW-0812">Transmembrane</keyword>
<evidence type="ECO:0008006" key="4">
    <source>
        <dbReference type="Google" id="ProtNLM"/>
    </source>
</evidence>
<accession>A0ABZ0S1W6</accession>
<evidence type="ECO:0000313" key="3">
    <source>
        <dbReference type="Proteomes" id="UP001322664"/>
    </source>
</evidence>
<gene>
    <name evidence="2" type="ORF">R6U77_08175</name>
</gene>
<evidence type="ECO:0000313" key="2">
    <source>
        <dbReference type="EMBL" id="WPK13627.1"/>
    </source>
</evidence>
<keyword evidence="1" id="KW-1133">Transmembrane helix</keyword>